<dbReference type="AlphaFoldDB" id="A0ABD3RNE3"/>
<dbReference type="Proteomes" id="UP001634393">
    <property type="component" value="Unassembled WGS sequence"/>
</dbReference>
<protein>
    <submittedName>
        <fullName evidence="2">Uncharacterized protein</fullName>
    </submittedName>
</protein>
<keyword evidence="1" id="KW-0812">Transmembrane</keyword>
<organism evidence="2 3">
    <name type="scientific">Penstemon smallii</name>
    <dbReference type="NCBI Taxonomy" id="265156"/>
    <lineage>
        <taxon>Eukaryota</taxon>
        <taxon>Viridiplantae</taxon>
        <taxon>Streptophyta</taxon>
        <taxon>Embryophyta</taxon>
        <taxon>Tracheophyta</taxon>
        <taxon>Spermatophyta</taxon>
        <taxon>Magnoliopsida</taxon>
        <taxon>eudicotyledons</taxon>
        <taxon>Gunneridae</taxon>
        <taxon>Pentapetalae</taxon>
        <taxon>asterids</taxon>
        <taxon>lamiids</taxon>
        <taxon>Lamiales</taxon>
        <taxon>Plantaginaceae</taxon>
        <taxon>Cheloneae</taxon>
        <taxon>Penstemon</taxon>
    </lineage>
</organism>
<feature type="transmembrane region" description="Helical" evidence="1">
    <location>
        <begin position="212"/>
        <end position="233"/>
    </location>
</feature>
<evidence type="ECO:0000256" key="1">
    <source>
        <dbReference type="SAM" id="Phobius"/>
    </source>
</evidence>
<keyword evidence="1" id="KW-1133">Transmembrane helix</keyword>
<gene>
    <name evidence="2" type="ORF">ACJIZ3_014950</name>
</gene>
<accession>A0ABD3RNE3</accession>
<name>A0ABD3RNE3_9LAMI</name>
<feature type="transmembrane region" description="Helical" evidence="1">
    <location>
        <begin position="433"/>
        <end position="450"/>
    </location>
</feature>
<comment type="caution">
    <text evidence="2">The sequence shown here is derived from an EMBL/GenBank/DDBJ whole genome shotgun (WGS) entry which is preliminary data.</text>
</comment>
<feature type="transmembrane region" description="Helical" evidence="1">
    <location>
        <begin position="360"/>
        <end position="383"/>
    </location>
</feature>
<proteinExistence type="predicted"/>
<evidence type="ECO:0000313" key="3">
    <source>
        <dbReference type="Proteomes" id="UP001634393"/>
    </source>
</evidence>
<evidence type="ECO:0000313" key="2">
    <source>
        <dbReference type="EMBL" id="KAL3813682.1"/>
    </source>
</evidence>
<reference evidence="2 3" key="1">
    <citation type="submission" date="2024-12" db="EMBL/GenBank/DDBJ databases">
        <title>The unique morphological basis and parallel evolutionary history of personate flowers in Penstemon.</title>
        <authorList>
            <person name="Depatie T.H."/>
            <person name="Wessinger C.A."/>
        </authorList>
    </citation>
    <scope>NUCLEOTIDE SEQUENCE [LARGE SCALE GENOMIC DNA]</scope>
    <source>
        <strain evidence="2">WTNN_2</strain>
        <tissue evidence="2">Leaf</tissue>
    </source>
</reference>
<dbReference type="EMBL" id="JBJXBP010000008">
    <property type="protein sequence ID" value="KAL3813682.1"/>
    <property type="molecule type" value="Genomic_DNA"/>
</dbReference>
<keyword evidence="3" id="KW-1185">Reference proteome</keyword>
<sequence>MCQEYGDALMCHLCIHQNYMLSSSELLSFLILYLLSTGNDAVGGSLNDLPAPTVVISCILPTSLHTLSSICIQFERSSITTISAVIHTDFLKYFTSVSKFALYNIASTLLKANGISRIVLRNLSAVPNLVSPRGLDPILLHFLQTSIMNEKKNHIPSTSASETSSLVTFNAPWPEVALTLSQCKGFNLSFDPSFSSESPFIDELAPLFTSPVGLFFSVLGLLFGLGLFGSGLITGLETNKAMELVAEAAAAVVVELGFSIRSISGGGGGAANLALTGVYDSVLLGCNCPEEEASVGGSAGGGGGGEGGRECLIDGIITSFNPNYDYLPCDSYDSAVNLKTRCSLTTLVEYKNWYHDSRHLMTTLVVANLCSEVAVALSMAAVAEVPDLNPIADSIPSVRTPDDIAITGFAAAAPLAGGSNSGGGGVEVTGNKGWCRILLLFTSTFVVWTLKDARNDRIKKMVMGGGAVSVAMGVQYTIYRFVLGAVTTNTIFLVILKQHKTFDNDCDVRVDL</sequence>
<keyword evidence="1" id="KW-0472">Membrane</keyword>